<protein>
    <recommendedName>
        <fullName evidence="4">SHSP domain-containing protein</fullName>
    </recommendedName>
</protein>
<keyword evidence="6" id="KW-1185">Reference proteome</keyword>
<dbReference type="Gene3D" id="2.60.40.790">
    <property type="match status" value="1"/>
</dbReference>
<dbReference type="PANTHER" id="PTHR45640">
    <property type="entry name" value="HEAT SHOCK PROTEIN HSP-12.2-RELATED"/>
    <property type="match status" value="1"/>
</dbReference>
<gene>
    <name evidence="5" type="ORF">AB6A40_005950</name>
</gene>
<dbReference type="SUPFAM" id="SSF49764">
    <property type="entry name" value="HSP20-like chaperones"/>
    <property type="match status" value="1"/>
</dbReference>
<comment type="similarity">
    <text evidence="2 3">Belongs to the small heat shock protein (HSP20) family.</text>
</comment>
<organism evidence="5 6">
    <name type="scientific">Gnathostoma spinigerum</name>
    <dbReference type="NCBI Taxonomy" id="75299"/>
    <lineage>
        <taxon>Eukaryota</taxon>
        <taxon>Metazoa</taxon>
        <taxon>Ecdysozoa</taxon>
        <taxon>Nematoda</taxon>
        <taxon>Chromadorea</taxon>
        <taxon>Rhabditida</taxon>
        <taxon>Spirurina</taxon>
        <taxon>Gnathostomatomorpha</taxon>
        <taxon>Gnathostomatoidea</taxon>
        <taxon>Gnathostomatidae</taxon>
        <taxon>Gnathostoma</taxon>
    </lineage>
</organism>
<dbReference type="PANTHER" id="PTHR45640:SF13">
    <property type="entry name" value="HEAT SHOCK PROTEIN 22-RELATED"/>
    <property type="match status" value="1"/>
</dbReference>
<dbReference type="Pfam" id="PF00011">
    <property type="entry name" value="HSP20"/>
    <property type="match status" value="1"/>
</dbReference>
<evidence type="ECO:0000313" key="6">
    <source>
        <dbReference type="Proteomes" id="UP001608902"/>
    </source>
</evidence>
<dbReference type="InterPro" id="IPR002068">
    <property type="entry name" value="A-crystallin/Hsp20_dom"/>
</dbReference>
<dbReference type="PRINTS" id="PR00299">
    <property type="entry name" value="ACRYSTALLIN"/>
</dbReference>
<evidence type="ECO:0000256" key="3">
    <source>
        <dbReference type="RuleBase" id="RU003616"/>
    </source>
</evidence>
<evidence type="ECO:0000256" key="2">
    <source>
        <dbReference type="PROSITE-ProRule" id="PRU00285"/>
    </source>
</evidence>
<dbReference type="AlphaFoldDB" id="A0ABD6EP82"/>
<proteinExistence type="inferred from homology"/>
<evidence type="ECO:0000313" key="5">
    <source>
        <dbReference type="EMBL" id="MFH4979241.1"/>
    </source>
</evidence>
<keyword evidence="1" id="KW-0346">Stress response</keyword>
<feature type="domain" description="SHSP" evidence="4">
    <location>
        <begin position="54"/>
        <end position="154"/>
    </location>
</feature>
<dbReference type="InterPro" id="IPR001436">
    <property type="entry name" value="Alpha-crystallin/sHSP_animal"/>
</dbReference>
<reference evidence="5 6" key="1">
    <citation type="submission" date="2024-08" db="EMBL/GenBank/DDBJ databases">
        <title>Gnathostoma spinigerum genome.</title>
        <authorList>
            <person name="Gonzalez-Bertolin B."/>
            <person name="Monzon S."/>
            <person name="Zaballos A."/>
            <person name="Jimenez P."/>
            <person name="Dekumyoy P."/>
            <person name="Varona S."/>
            <person name="Cuesta I."/>
            <person name="Sumanam S."/>
            <person name="Adisakwattana P."/>
            <person name="Gasser R.B."/>
            <person name="Hernandez-Gonzalez A."/>
            <person name="Young N.D."/>
            <person name="Perteguer M.J."/>
        </authorList>
    </citation>
    <scope>NUCLEOTIDE SEQUENCE [LARGE SCALE GENOMIC DNA]</scope>
    <source>
        <strain evidence="5">AL3</strain>
        <tissue evidence="5">Liver</tissue>
    </source>
</reference>
<dbReference type="PROSITE" id="PS01031">
    <property type="entry name" value="SHSP"/>
    <property type="match status" value="1"/>
</dbReference>
<dbReference type="Proteomes" id="UP001608902">
    <property type="component" value="Unassembled WGS sequence"/>
</dbReference>
<dbReference type="InterPro" id="IPR008978">
    <property type="entry name" value="HSP20-like_chaperone"/>
</dbReference>
<name>A0ABD6EP82_9BILA</name>
<sequence length="154" mass="17301">MSGQFPFVGGDPLPNFAAQMEGVRRNIDSAMQQVQATQMVNQSFFPPPPPPFLNVPIVPNPPYFGENNTVTDEKDKFSIEFSVSGFRLEDIKIFVEGNELMIKGDHLEYTATEGRNERHFSKKFTLPNGVDTQRITSELDERGILRVTVPKIAV</sequence>
<comment type="caution">
    <text evidence="5">The sequence shown here is derived from an EMBL/GenBank/DDBJ whole genome shotgun (WGS) entry which is preliminary data.</text>
</comment>
<accession>A0ABD6EP82</accession>
<dbReference type="EMBL" id="JBGFUD010003984">
    <property type="protein sequence ID" value="MFH4979241.1"/>
    <property type="molecule type" value="Genomic_DNA"/>
</dbReference>
<dbReference type="CDD" id="cd06526">
    <property type="entry name" value="metazoan_ACD"/>
    <property type="match status" value="1"/>
</dbReference>
<evidence type="ECO:0000259" key="4">
    <source>
        <dbReference type="PROSITE" id="PS01031"/>
    </source>
</evidence>
<evidence type="ECO:0000256" key="1">
    <source>
        <dbReference type="ARBA" id="ARBA00023016"/>
    </source>
</evidence>